<accession>A0ACB8TR41</accession>
<reference evidence="1" key="1">
    <citation type="journal article" date="2021" name="Environ. Microbiol.">
        <title>Gene family expansions and transcriptome signatures uncover fungal adaptations to wood decay.</title>
        <authorList>
            <person name="Hage H."/>
            <person name="Miyauchi S."/>
            <person name="Viragh M."/>
            <person name="Drula E."/>
            <person name="Min B."/>
            <person name="Chaduli D."/>
            <person name="Navarro D."/>
            <person name="Favel A."/>
            <person name="Norest M."/>
            <person name="Lesage-Meessen L."/>
            <person name="Balint B."/>
            <person name="Merenyi Z."/>
            <person name="de Eugenio L."/>
            <person name="Morin E."/>
            <person name="Martinez A.T."/>
            <person name="Baldrian P."/>
            <person name="Stursova M."/>
            <person name="Martinez M.J."/>
            <person name="Novotny C."/>
            <person name="Magnuson J.K."/>
            <person name="Spatafora J.W."/>
            <person name="Maurice S."/>
            <person name="Pangilinan J."/>
            <person name="Andreopoulos W."/>
            <person name="LaButti K."/>
            <person name="Hundley H."/>
            <person name="Na H."/>
            <person name="Kuo A."/>
            <person name="Barry K."/>
            <person name="Lipzen A."/>
            <person name="Henrissat B."/>
            <person name="Riley R."/>
            <person name="Ahrendt S."/>
            <person name="Nagy L.G."/>
            <person name="Grigoriev I.V."/>
            <person name="Martin F."/>
            <person name="Rosso M.N."/>
        </authorList>
    </citation>
    <scope>NUCLEOTIDE SEQUENCE</scope>
    <source>
        <strain evidence="1">CBS 384.51</strain>
    </source>
</reference>
<name>A0ACB8TR41_9APHY</name>
<dbReference type="Proteomes" id="UP001055072">
    <property type="component" value="Unassembled WGS sequence"/>
</dbReference>
<comment type="caution">
    <text evidence="1">The sequence shown here is derived from an EMBL/GenBank/DDBJ whole genome shotgun (WGS) entry which is preliminary data.</text>
</comment>
<gene>
    <name evidence="1" type="ORF">BDY19DRAFT_971482</name>
</gene>
<dbReference type="EMBL" id="MU274942">
    <property type="protein sequence ID" value="KAI0084500.1"/>
    <property type="molecule type" value="Genomic_DNA"/>
</dbReference>
<organism evidence="1 2">
    <name type="scientific">Irpex rosettiformis</name>
    <dbReference type="NCBI Taxonomy" id="378272"/>
    <lineage>
        <taxon>Eukaryota</taxon>
        <taxon>Fungi</taxon>
        <taxon>Dikarya</taxon>
        <taxon>Basidiomycota</taxon>
        <taxon>Agaricomycotina</taxon>
        <taxon>Agaricomycetes</taxon>
        <taxon>Polyporales</taxon>
        <taxon>Irpicaceae</taxon>
        <taxon>Irpex</taxon>
    </lineage>
</organism>
<sequence length="955" mass="103434">MPKKTVTQNFRDSQAPSISPPHPYTVSIPRRPLSPIEDDDDDDICPVCESECTCHNRANQPSLSRSLALTPTSTSTSTKYSHPSRPVPSSATHLPSLKIKLTVPPNLKFRKTLTSACVPQPSRAVASSPHILDPTAPKRRGRPPKAIVAAREAAKAALAASHFATTDRSHGPPLRSPFTLASAPPVVLKKKTRPLNKKTLSKLNGKERSRGRGATDLTVSSLSSLSDSDHHAQFPTFMSAASSSSLTSSSESSEIDSDNLSSSDSDMEDEERFILQSERDKARLKKEILGDESGQKRRGDVPSNRWEIKPRKKSVSAGESDSEGDSEESSEEEEEADDEDDDEADDDDEAMSANVEETGLIMHSVFKDPDEDENDGKLGVSFDGLPSGWSEDEDEESSFDAELFFANLEDSSDSDVSPAFHNEQIIAEKNGHFSADEEDALLLMDVDSSTRIRRTSGEFEVGVDLDSLSIGLDGGLLPSPFGPFDIDMTFDGSTESDVEMTVGEDSTSDSDELALVETDGETTEDELVDSDGLPNSRAMMMFRWPTSVSTIDPQSTMSPGGILSATPGTPDDASHTTRIALASITTQQRSSPAPTPADILAGKISMDDLDEIEISNEEHAESSRSNRSNSRRTRGGPIMGQFVPIPADDNEGHAIVDGSGLVTPSPFPHSRTLRAKHRKMSSLRHNVASADPSTDVEPTVFSAVGTPMSLIAINTTSSDELASQALRHNPDGLPLTEVIDLGDVLDASLLDSEHEVDPNELGLGTWTTPRTPVAGTHLRSLTRWDRIPVATFRRTRETPVLNTTPASDTGISGRFASIGTLNNDMLGTPKLSVKSKTSLKSRSKNNTNANMLVISPVLLPIREGDRTPTNAGPSSAYSPLLHEPLHQQKSRRDQRKEKAMLKKKMIGKYAANSPNRPVQRHHRSHHPNMKGRGNSSVQRTQFPSSSSSHVPHLNL</sequence>
<proteinExistence type="predicted"/>
<keyword evidence="2" id="KW-1185">Reference proteome</keyword>
<evidence type="ECO:0000313" key="1">
    <source>
        <dbReference type="EMBL" id="KAI0084500.1"/>
    </source>
</evidence>
<protein>
    <submittedName>
        <fullName evidence="1">Uncharacterized protein</fullName>
    </submittedName>
</protein>
<evidence type="ECO:0000313" key="2">
    <source>
        <dbReference type="Proteomes" id="UP001055072"/>
    </source>
</evidence>